<protein>
    <submittedName>
        <fullName evidence="2">DNA-3-methyladenine glycosylase I</fullName>
        <ecNumber evidence="2">3.2.2.20</ecNumber>
    </submittedName>
</protein>
<dbReference type="InterPro" id="IPR011257">
    <property type="entry name" value="DNA_glycosylase"/>
</dbReference>
<reference evidence="2" key="1">
    <citation type="submission" date="2020-11" db="EMBL/GenBank/DDBJ databases">
        <title>Sequencing the genomes of 1000 actinobacteria strains.</title>
        <authorList>
            <person name="Klenk H.-P."/>
        </authorList>
    </citation>
    <scope>NUCLEOTIDE SEQUENCE</scope>
    <source>
        <strain evidence="2">DSM 45632</strain>
    </source>
</reference>
<dbReference type="GO" id="GO:0006284">
    <property type="term" value="P:base-excision repair"/>
    <property type="evidence" value="ECO:0007669"/>
    <property type="project" value="InterPro"/>
</dbReference>
<dbReference type="GO" id="GO:0008725">
    <property type="term" value="F:DNA-3-methyladenine glycosylase activity"/>
    <property type="evidence" value="ECO:0007669"/>
    <property type="project" value="UniProtKB-EC"/>
</dbReference>
<dbReference type="PANTHER" id="PTHR30037">
    <property type="entry name" value="DNA-3-METHYLADENINE GLYCOSYLASE 1"/>
    <property type="match status" value="1"/>
</dbReference>
<evidence type="ECO:0000313" key="2">
    <source>
        <dbReference type="EMBL" id="MBG6121142.1"/>
    </source>
</evidence>
<dbReference type="RefSeq" id="WP_231375315.1">
    <property type="nucleotide sequence ID" value="NZ_CP046980.1"/>
</dbReference>
<organism evidence="2 3">
    <name type="scientific">Corynebacterium aquatimens</name>
    <dbReference type="NCBI Taxonomy" id="1190508"/>
    <lineage>
        <taxon>Bacteria</taxon>
        <taxon>Bacillati</taxon>
        <taxon>Actinomycetota</taxon>
        <taxon>Actinomycetes</taxon>
        <taxon>Mycobacteriales</taxon>
        <taxon>Corynebacteriaceae</taxon>
        <taxon>Corynebacterium</taxon>
    </lineage>
</organism>
<dbReference type="AlphaFoldDB" id="A0A931DVV3"/>
<proteinExistence type="predicted"/>
<accession>A0A931DVV3</accession>
<keyword evidence="1" id="KW-0862">Zinc</keyword>
<feature type="binding site" evidence="1">
    <location>
        <position position="151"/>
    </location>
    <ligand>
        <name>Zn(2+)</name>
        <dbReference type="ChEBI" id="CHEBI:29105"/>
    </ligand>
</feature>
<sequence length="164" mass="18573">MPIRDEQGMFERLCLEGFQVGLSWKLILRKRDALRTTFHSFAPDRVAAMTEADIERMLNDETLIRNRAKLRSVITNAQATLALREEGMHLGELIWSYKPDTTPEPVTMEEVPSTSEESVALAKDLKARGFTFVGPVTMYALMESTGIIDTHLIDSWRRGSSGVW</sequence>
<dbReference type="EMBL" id="JADOUE010000001">
    <property type="protein sequence ID" value="MBG6121142.1"/>
    <property type="molecule type" value="Genomic_DNA"/>
</dbReference>
<dbReference type="Pfam" id="PF03352">
    <property type="entry name" value="Adenine_glyco"/>
    <property type="match status" value="1"/>
</dbReference>
<dbReference type="InterPro" id="IPR052891">
    <property type="entry name" value="DNA-3mA_glycosylase"/>
</dbReference>
<dbReference type="Gene3D" id="1.10.340.30">
    <property type="entry name" value="Hypothetical protein, domain 2"/>
    <property type="match status" value="1"/>
</dbReference>
<keyword evidence="1" id="KW-0479">Metal-binding</keyword>
<keyword evidence="2" id="KW-0378">Hydrolase</keyword>
<dbReference type="EC" id="3.2.2.20" evidence="2"/>
<dbReference type="Proteomes" id="UP000658613">
    <property type="component" value="Unassembled WGS sequence"/>
</dbReference>
<dbReference type="SUPFAM" id="SSF48150">
    <property type="entry name" value="DNA-glycosylase"/>
    <property type="match status" value="1"/>
</dbReference>
<dbReference type="InterPro" id="IPR005019">
    <property type="entry name" value="Adenine_glyco"/>
</dbReference>
<evidence type="ECO:0000313" key="3">
    <source>
        <dbReference type="Proteomes" id="UP000658613"/>
    </source>
</evidence>
<name>A0A931DVV3_9CORY</name>
<keyword evidence="3" id="KW-1185">Reference proteome</keyword>
<evidence type="ECO:0000256" key="1">
    <source>
        <dbReference type="PIRSR" id="PIRSR605019-1"/>
    </source>
</evidence>
<gene>
    <name evidence="2" type="ORF">IW254_000111</name>
</gene>
<dbReference type="GO" id="GO:0046872">
    <property type="term" value="F:metal ion binding"/>
    <property type="evidence" value="ECO:0007669"/>
    <property type="project" value="UniProtKB-KW"/>
</dbReference>
<keyword evidence="2" id="KW-0326">Glycosidase</keyword>
<dbReference type="PANTHER" id="PTHR30037:SF4">
    <property type="entry name" value="DNA-3-METHYLADENINE GLYCOSYLASE I"/>
    <property type="match status" value="1"/>
</dbReference>
<comment type="caution">
    <text evidence="2">The sequence shown here is derived from an EMBL/GenBank/DDBJ whole genome shotgun (WGS) entry which is preliminary data.</text>
</comment>